<dbReference type="InParanoid" id="A0A167R929"/>
<evidence type="ECO:0000256" key="2">
    <source>
        <dbReference type="PROSITE-ProRule" id="PRU00103"/>
    </source>
</evidence>
<feature type="domain" description="Tubulin-folding cofactor D C-terminal" evidence="4">
    <location>
        <begin position="909"/>
        <end position="1032"/>
    </location>
</feature>
<dbReference type="Pfam" id="PF12612">
    <property type="entry name" value="TFCD_C"/>
    <property type="match status" value="2"/>
</dbReference>
<evidence type="ECO:0000313" key="7">
    <source>
        <dbReference type="Proteomes" id="UP000077315"/>
    </source>
</evidence>
<dbReference type="EMBL" id="KV440971">
    <property type="protein sequence ID" value="OAD81139.1"/>
    <property type="molecule type" value="Genomic_DNA"/>
</dbReference>
<dbReference type="GO" id="GO:0007021">
    <property type="term" value="P:tubulin complex assembly"/>
    <property type="evidence" value="ECO:0007669"/>
    <property type="project" value="InterPro"/>
</dbReference>
<feature type="repeat" description="HEAT" evidence="2">
    <location>
        <begin position="366"/>
        <end position="403"/>
    </location>
</feature>
<keyword evidence="1" id="KW-0143">Chaperone</keyword>
<dbReference type="InterPro" id="IPR011989">
    <property type="entry name" value="ARM-like"/>
</dbReference>
<dbReference type="OrthoDB" id="10253476at2759"/>
<evidence type="ECO:0000256" key="1">
    <source>
        <dbReference type="ARBA" id="ARBA00023186"/>
    </source>
</evidence>
<dbReference type="PROSITE" id="PS50077">
    <property type="entry name" value="HEAT_REPEAT"/>
    <property type="match status" value="1"/>
</dbReference>
<dbReference type="GeneID" id="29003657"/>
<dbReference type="InterPro" id="IPR022577">
    <property type="entry name" value="TBCD_C"/>
</dbReference>
<evidence type="ECO:0000259" key="4">
    <source>
        <dbReference type="Pfam" id="PF12612"/>
    </source>
</evidence>
<dbReference type="VEuPathDB" id="FungiDB:PHYBLDRAFT_72962"/>
<evidence type="ECO:0000259" key="5">
    <source>
        <dbReference type="Pfam" id="PF25767"/>
    </source>
</evidence>
<dbReference type="GO" id="GO:0005096">
    <property type="term" value="F:GTPase activator activity"/>
    <property type="evidence" value="ECO:0007669"/>
    <property type="project" value="InterPro"/>
</dbReference>
<dbReference type="RefSeq" id="XP_018299179.1">
    <property type="nucleotide sequence ID" value="XM_018442751.1"/>
</dbReference>
<evidence type="ECO:0000313" key="6">
    <source>
        <dbReference type="EMBL" id="OAD81139.1"/>
    </source>
</evidence>
<accession>A0A167R929</accession>
<dbReference type="FunCoup" id="A0A167R929">
    <property type="interactions" value="488"/>
</dbReference>
<dbReference type="Pfam" id="PF23579">
    <property type="entry name" value="ARM_TBCD"/>
    <property type="match status" value="1"/>
</dbReference>
<dbReference type="InterPro" id="IPR016024">
    <property type="entry name" value="ARM-type_fold"/>
</dbReference>
<dbReference type="Pfam" id="PF25767">
    <property type="entry name" value="ARM_TBCD_2nd"/>
    <property type="match status" value="1"/>
</dbReference>
<proteinExistence type="predicted"/>
<dbReference type="STRING" id="763407.A0A167R929"/>
<name>A0A167R929_PHYB8</name>
<feature type="compositionally biased region" description="Polar residues" evidence="3">
    <location>
        <begin position="325"/>
        <end position="338"/>
    </location>
</feature>
<feature type="domain" description="Tubulin-folding cofactor D ARM repeats" evidence="5">
    <location>
        <begin position="288"/>
        <end position="547"/>
    </location>
</feature>
<dbReference type="Proteomes" id="UP000077315">
    <property type="component" value="Unassembled WGS sequence"/>
</dbReference>
<gene>
    <name evidence="6" type="ORF">PHYBLDRAFT_72962</name>
</gene>
<sequence>MEESEQGDQECIYQTRAHFDHLDQVIECLNILVKPNQGQDRAQVQDTQAKAILSIRDVLALYQEQAHLLDHHLEDLVEPAVAKLRKDIDIWGQTHTVSTQTHLLFRYLYLLTKTRGYKTIVKFMSHNVDDLEPVFEFLCSLDPSDSRTWESRYVCFIWLSLICMIPFDLKRVDSGAGQKSQESLIVKMLTLCKSYLQITGKERDGASLLVARLLSRRDLCDEHLIPFIQWCEQRLGSEIDVFETAGILSSLCDTYQLSPREVLWPTLDDHIIPILNLPFFATFADNALIRKLRTKLTQRVGLCYLKPKIATWRYQRGNRSLRQNLETTDISGSSQTHTNRVKSKTVGEEEEEEEEEEDISENLEVIFDILLTGLRDKDTIVRWSAAKGIGRITQRLPRELAEDVIGSILELFEENTYTDPKTQKIDMTAVSENTWHGASLAVAELARRGLLLPERLTETVPWIVHGLKFDLKRGSHSIGSHVRDAACYVCWSFARAYAPSILEPFVEKIAQNLVVVSVFDREINIRRASSAAFQENVGRQGIFPRGIDIIQTADYFSVGNRSNSFLSVAIEIAKFDEYRYHLIDHLVNITAKHWDKAMRVLASKALFELTALDPIYMINTAIPTLIPFTVSKDLQISHGAMLALAEICLALGECRQKDAKLEEYWQSKSEMIKSIANIVPLLPPRSLTTFGSEHIREAACHLIECLSYAKFPSFPDTKILESWKSMVLSSLRRKEENVQEYAVAAFGAMLGQYGITQQDMDMFLESILVDSVMYARRGFALALGTIKYDTEQRLVWLHVVIEKLCFATRKQKDEQYANDAAAKRNAVIGLTNILKGLGDRLKEVISLEEFKLILFTLETCLTDYSIDQRGDVGSWVRVASMECLHYLIPRVAGLDTPGSKYLTKDDTGRVISALLKQGVERIDRVRASAGVVVNDFIDPVSPTSPQMAMEIPGRDVLQKHITRDLSWASASTLYPVMVHILALPMYRFELLTGLISSAGGLTESLVRHSSACLIEYMNSLPVGQTQVKTTATVKTNVQPQNQNQNQNQDQDHGQSATIGTSEATLQDISMTLLAIFAKNEKYDRITLPLLDVIGLLYESGTLSKLEDETIHSKILSYTRRETFRCKNIKKLLSAIKVYVGLILLQNTAVKTKALQQMLSYLVHAFPRIRVEVADQLYTYISLLDEDELTVELQEAEEIITTTDWSGPVTEIKPVRDELYTLFDIPKPVLKASA</sequence>
<dbReference type="GO" id="GO:0000226">
    <property type="term" value="P:microtubule cytoskeleton organization"/>
    <property type="evidence" value="ECO:0007669"/>
    <property type="project" value="TreeGrafter"/>
</dbReference>
<protein>
    <submittedName>
        <fullName evidence="6">Uncharacterized protein</fullName>
    </submittedName>
</protein>
<dbReference type="GO" id="GO:0007023">
    <property type="term" value="P:post-chaperonin tubulin folding pathway"/>
    <property type="evidence" value="ECO:0007669"/>
    <property type="project" value="InterPro"/>
</dbReference>
<feature type="domain" description="Tubulin-folding cofactor D C-terminal" evidence="4">
    <location>
        <begin position="1060"/>
        <end position="1130"/>
    </location>
</feature>
<reference evidence="7" key="1">
    <citation type="submission" date="2015-06" db="EMBL/GenBank/DDBJ databases">
        <title>Expansion of signal transduction pathways in fungi by whole-genome duplication.</title>
        <authorList>
            <consortium name="DOE Joint Genome Institute"/>
            <person name="Corrochano L.M."/>
            <person name="Kuo A."/>
            <person name="Marcet-Houben M."/>
            <person name="Polaino S."/>
            <person name="Salamov A."/>
            <person name="Villalobos J.M."/>
            <person name="Alvarez M.I."/>
            <person name="Avalos J."/>
            <person name="Benito E.P."/>
            <person name="Benoit I."/>
            <person name="Burger G."/>
            <person name="Camino L.P."/>
            <person name="Canovas D."/>
            <person name="Cerda-Olmedo E."/>
            <person name="Cheng J.-F."/>
            <person name="Dominguez A."/>
            <person name="Elias M."/>
            <person name="Eslava A.P."/>
            <person name="Glaser F."/>
            <person name="Grimwood J."/>
            <person name="Gutierrez G."/>
            <person name="Heitman J."/>
            <person name="Henrissat B."/>
            <person name="Iturriaga E.A."/>
            <person name="Lang B.F."/>
            <person name="Lavin J.L."/>
            <person name="Lee S."/>
            <person name="Li W."/>
            <person name="Lindquist E."/>
            <person name="Lopez-Garcia S."/>
            <person name="Luque E.M."/>
            <person name="Marcos A.T."/>
            <person name="Martin J."/>
            <person name="McCluskey K."/>
            <person name="Medina H.R."/>
            <person name="Miralles-Duran A."/>
            <person name="Miyazaki A."/>
            <person name="Munoz-Torres E."/>
            <person name="Oguiza J.A."/>
            <person name="Ohm R."/>
            <person name="Olmedo M."/>
            <person name="Orejas M."/>
            <person name="Ortiz-Castellanos L."/>
            <person name="Pisabarro A.G."/>
            <person name="Rodriguez-Romero J."/>
            <person name="Ruiz-Herrera J."/>
            <person name="Ruiz-Vazquez R."/>
            <person name="Sanz C."/>
            <person name="Schackwitz W."/>
            <person name="Schmutz J."/>
            <person name="Shahriari M."/>
            <person name="Shelest E."/>
            <person name="Silva-Franco F."/>
            <person name="Soanes D."/>
            <person name="Syed K."/>
            <person name="Tagua V.G."/>
            <person name="Talbot N.J."/>
            <person name="Thon M."/>
            <person name="De vries R.P."/>
            <person name="Wiebenga A."/>
            <person name="Yadav J.S."/>
            <person name="Braun E.L."/>
            <person name="Baker S."/>
            <person name="Garre V."/>
            <person name="Horwitz B."/>
            <person name="Torres-Martinez S."/>
            <person name="Idnurm A."/>
            <person name="Herrera-Estrella A."/>
            <person name="Gabaldon T."/>
            <person name="Grigoriev I.V."/>
        </authorList>
    </citation>
    <scope>NUCLEOTIDE SEQUENCE [LARGE SCALE GENOMIC DNA]</scope>
    <source>
        <strain evidence="7">NRRL 1555(-)</strain>
    </source>
</reference>
<dbReference type="GO" id="GO:0048487">
    <property type="term" value="F:beta-tubulin binding"/>
    <property type="evidence" value="ECO:0007669"/>
    <property type="project" value="InterPro"/>
</dbReference>
<dbReference type="InterPro" id="IPR058033">
    <property type="entry name" value="ARM_TBCD_2nd"/>
</dbReference>
<dbReference type="PANTHER" id="PTHR12658:SF0">
    <property type="entry name" value="TUBULIN-SPECIFIC CHAPERONE D"/>
    <property type="match status" value="1"/>
</dbReference>
<dbReference type="Gene3D" id="1.25.10.10">
    <property type="entry name" value="Leucine-rich Repeat Variant"/>
    <property type="match status" value="2"/>
</dbReference>
<organism evidence="6 7">
    <name type="scientific">Phycomyces blakesleeanus (strain ATCC 8743b / DSM 1359 / FGSC 10004 / NBRC 33097 / NRRL 1555)</name>
    <dbReference type="NCBI Taxonomy" id="763407"/>
    <lineage>
        <taxon>Eukaryota</taxon>
        <taxon>Fungi</taxon>
        <taxon>Fungi incertae sedis</taxon>
        <taxon>Mucoromycota</taxon>
        <taxon>Mucoromycotina</taxon>
        <taxon>Mucoromycetes</taxon>
        <taxon>Mucorales</taxon>
        <taxon>Phycomycetaceae</taxon>
        <taxon>Phycomyces</taxon>
    </lineage>
</organism>
<keyword evidence="7" id="KW-1185">Reference proteome</keyword>
<feature type="compositionally biased region" description="Acidic residues" evidence="3">
    <location>
        <begin position="348"/>
        <end position="357"/>
    </location>
</feature>
<dbReference type="PANTHER" id="PTHR12658">
    <property type="entry name" value="BETA-TUBULIN COFACTOR D"/>
    <property type="match status" value="1"/>
</dbReference>
<dbReference type="InterPro" id="IPR021133">
    <property type="entry name" value="HEAT_type_2"/>
</dbReference>
<dbReference type="InterPro" id="IPR033162">
    <property type="entry name" value="TBCD"/>
</dbReference>
<dbReference type="AlphaFoldDB" id="A0A167R929"/>
<feature type="region of interest" description="Disordered" evidence="3">
    <location>
        <begin position="325"/>
        <end position="357"/>
    </location>
</feature>
<dbReference type="SUPFAM" id="SSF48371">
    <property type="entry name" value="ARM repeat"/>
    <property type="match status" value="2"/>
</dbReference>
<evidence type="ECO:0000256" key="3">
    <source>
        <dbReference type="SAM" id="MobiDB-lite"/>
    </source>
</evidence>